<sequence length="78" mass="8480">MGFDNWLTDAGILWLTQARVKTEEQEAIARVLLSTQAAEIEDLAKSLGADLGWRCLNYADASHDPLSSYGSCASPIHS</sequence>
<dbReference type="Proteomes" id="UP000758603">
    <property type="component" value="Unassembled WGS sequence"/>
</dbReference>
<dbReference type="EMBL" id="JAGPXC010000006">
    <property type="protein sequence ID" value="KAH6652157.1"/>
    <property type="molecule type" value="Genomic_DNA"/>
</dbReference>
<dbReference type="GeneID" id="70125240"/>
<evidence type="ECO:0000313" key="1">
    <source>
        <dbReference type="EMBL" id="KAH6652157.1"/>
    </source>
</evidence>
<keyword evidence="2" id="KW-1185">Reference proteome</keyword>
<accession>A0A9P8ZWJ2</accession>
<dbReference type="RefSeq" id="XP_045956435.1">
    <property type="nucleotide sequence ID" value="XM_046096347.1"/>
</dbReference>
<protein>
    <submittedName>
        <fullName evidence="1">Uncharacterized protein</fullName>
    </submittedName>
</protein>
<dbReference type="AlphaFoldDB" id="A0A9P8ZWJ2"/>
<name>A0A9P8ZWJ2_9PEZI</name>
<organism evidence="1 2">
    <name type="scientific">Truncatella angustata</name>
    <dbReference type="NCBI Taxonomy" id="152316"/>
    <lineage>
        <taxon>Eukaryota</taxon>
        <taxon>Fungi</taxon>
        <taxon>Dikarya</taxon>
        <taxon>Ascomycota</taxon>
        <taxon>Pezizomycotina</taxon>
        <taxon>Sordariomycetes</taxon>
        <taxon>Xylariomycetidae</taxon>
        <taxon>Amphisphaeriales</taxon>
        <taxon>Sporocadaceae</taxon>
        <taxon>Truncatella</taxon>
    </lineage>
</organism>
<reference evidence="1" key="1">
    <citation type="journal article" date="2021" name="Nat. Commun.">
        <title>Genetic determinants of endophytism in the Arabidopsis root mycobiome.</title>
        <authorList>
            <person name="Mesny F."/>
            <person name="Miyauchi S."/>
            <person name="Thiergart T."/>
            <person name="Pickel B."/>
            <person name="Atanasova L."/>
            <person name="Karlsson M."/>
            <person name="Huettel B."/>
            <person name="Barry K.W."/>
            <person name="Haridas S."/>
            <person name="Chen C."/>
            <person name="Bauer D."/>
            <person name="Andreopoulos W."/>
            <person name="Pangilinan J."/>
            <person name="LaButti K."/>
            <person name="Riley R."/>
            <person name="Lipzen A."/>
            <person name="Clum A."/>
            <person name="Drula E."/>
            <person name="Henrissat B."/>
            <person name="Kohler A."/>
            <person name="Grigoriev I.V."/>
            <person name="Martin F.M."/>
            <person name="Hacquard S."/>
        </authorList>
    </citation>
    <scope>NUCLEOTIDE SEQUENCE</scope>
    <source>
        <strain evidence="1">MPI-SDFR-AT-0073</strain>
    </source>
</reference>
<gene>
    <name evidence="1" type="ORF">BKA67DRAFT_349346</name>
</gene>
<comment type="caution">
    <text evidence="1">The sequence shown here is derived from an EMBL/GenBank/DDBJ whole genome shotgun (WGS) entry which is preliminary data.</text>
</comment>
<proteinExistence type="predicted"/>
<evidence type="ECO:0000313" key="2">
    <source>
        <dbReference type="Proteomes" id="UP000758603"/>
    </source>
</evidence>